<dbReference type="eggNOG" id="ENOG503427A">
    <property type="taxonomic scope" value="Bacteria"/>
</dbReference>
<dbReference type="RefSeq" id="WP_010741532.1">
    <property type="nucleotide sequence ID" value="NZ_KB946251.1"/>
</dbReference>
<evidence type="ECO:0000313" key="5">
    <source>
        <dbReference type="Proteomes" id="UP000014148"/>
    </source>
</evidence>
<comment type="caution">
    <text evidence="2">The sequence shown here is derived from an EMBL/GenBank/DDBJ whole genome shotgun (WGS) entry which is preliminary data.</text>
</comment>
<protein>
    <recommendedName>
        <fullName evidence="1">DUF6036 domain-containing protein</fullName>
    </recommendedName>
</protein>
<dbReference type="OrthoDB" id="2365890at2"/>
<name>R2NUK4_9ENTE</name>
<organism evidence="2 4">
    <name type="scientific">Enterococcus malodoratus ATCC 43197</name>
    <dbReference type="NCBI Taxonomy" id="1158601"/>
    <lineage>
        <taxon>Bacteria</taxon>
        <taxon>Bacillati</taxon>
        <taxon>Bacillota</taxon>
        <taxon>Bacilli</taxon>
        <taxon>Lactobacillales</taxon>
        <taxon>Enterococcaceae</taxon>
        <taxon>Enterococcus</taxon>
    </lineage>
</organism>
<dbReference type="Proteomes" id="UP000014148">
    <property type="component" value="Unassembled WGS sequence"/>
</dbReference>
<evidence type="ECO:0000313" key="4">
    <source>
        <dbReference type="Proteomes" id="UP000013783"/>
    </source>
</evidence>
<gene>
    <name evidence="3" type="ORF">I585_03070</name>
    <name evidence="2" type="ORF">UAI_02731</name>
</gene>
<dbReference type="InterPro" id="IPR045792">
    <property type="entry name" value="DUF6036"/>
</dbReference>
<dbReference type="EMBL" id="ASWA01000003">
    <property type="protein sequence ID" value="EOT67549.1"/>
    <property type="molecule type" value="Genomic_DNA"/>
</dbReference>
<dbReference type="Proteomes" id="UP000013783">
    <property type="component" value="Unassembled WGS sequence"/>
</dbReference>
<reference evidence="2 4" key="1">
    <citation type="submission" date="2013-02" db="EMBL/GenBank/DDBJ databases">
        <title>The Genome Sequence of Enterococcus malodoratus ATCC_43197.</title>
        <authorList>
            <consortium name="The Broad Institute Genome Sequencing Platform"/>
            <consortium name="The Broad Institute Genome Sequencing Center for Infectious Disease"/>
            <person name="Earl A.M."/>
            <person name="Gilmore M.S."/>
            <person name="Lebreton F."/>
            <person name="Walker B."/>
            <person name="Young S.K."/>
            <person name="Zeng Q."/>
            <person name="Gargeya S."/>
            <person name="Fitzgerald M."/>
            <person name="Haas B."/>
            <person name="Abouelleil A."/>
            <person name="Alvarado L."/>
            <person name="Arachchi H.M."/>
            <person name="Berlin A.M."/>
            <person name="Chapman S.B."/>
            <person name="Dewar J."/>
            <person name="Goldberg J."/>
            <person name="Griggs A."/>
            <person name="Gujja S."/>
            <person name="Hansen M."/>
            <person name="Howarth C."/>
            <person name="Imamovic A."/>
            <person name="Larimer J."/>
            <person name="McCowan C."/>
            <person name="Murphy C."/>
            <person name="Neiman D."/>
            <person name="Pearson M."/>
            <person name="Priest M."/>
            <person name="Roberts A."/>
            <person name="Saif S."/>
            <person name="Shea T."/>
            <person name="Sisk P."/>
            <person name="Sykes S."/>
            <person name="Wortman J."/>
            <person name="Nusbaum C."/>
            <person name="Birren B."/>
        </authorList>
    </citation>
    <scope>NUCLEOTIDE SEQUENCE [LARGE SCALE GENOMIC DNA]</scope>
    <source>
        <strain evidence="2 4">ATCC 43197</strain>
    </source>
</reference>
<evidence type="ECO:0000259" key="1">
    <source>
        <dbReference type="Pfam" id="PF19502"/>
    </source>
</evidence>
<dbReference type="EMBL" id="AJAK01000019">
    <property type="protein sequence ID" value="EOH75722.1"/>
    <property type="molecule type" value="Genomic_DNA"/>
</dbReference>
<evidence type="ECO:0000313" key="2">
    <source>
        <dbReference type="EMBL" id="EOH75722.1"/>
    </source>
</evidence>
<dbReference type="PATRIC" id="fig|1158601.3.peg.2691"/>
<proteinExistence type="predicted"/>
<accession>R2NUK4</accession>
<keyword evidence="5" id="KW-1185">Reference proteome</keyword>
<dbReference type="AlphaFoldDB" id="R2NUK4"/>
<dbReference type="Pfam" id="PF19502">
    <property type="entry name" value="DUF6036"/>
    <property type="match status" value="1"/>
</dbReference>
<reference evidence="3 5" key="2">
    <citation type="submission" date="2013-03" db="EMBL/GenBank/DDBJ databases">
        <title>The Genome Sequence of Enterococcus malodoratus ATCC_43197 (PacBio/Illumina hybrid assembly).</title>
        <authorList>
            <consortium name="The Broad Institute Genomics Platform"/>
            <consortium name="The Broad Institute Genome Sequencing Center for Infectious Disease"/>
            <person name="Earl A."/>
            <person name="Russ C."/>
            <person name="Gilmore M."/>
            <person name="Surin D."/>
            <person name="Walker B."/>
            <person name="Young S."/>
            <person name="Zeng Q."/>
            <person name="Gargeya S."/>
            <person name="Fitzgerald M."/>
            <person name="Haas B."/>
            <person name="Abouelleil A."/>
            <person name="Allen A.W."/>
            <person name="Alvarado L."/>
            <person name="Arachchi H.M."/>
            <person name="Berlin A.M."/>
            <person name="Chapman S.B."/>
            <person name="Gainer-Dewar J."/>
            <person name="Goldberg J."/>
            <person name="Griggs A."/>
            <person name="Gujja S."/>
            <person name="Hansen M."/>
            <person name="Howarth C."/>
            <person name="Imamovic A."/>
            <person name="Ireland A."/>
            <person name="Larimer J."/>
            <person name="McCowan C."/>
            <person name="Murphy C."/>
            <person name="Pearson M."/>
            <person name="Poon T.W."/>
            <person name="Priest M."/>
            <person name="Roberts A."/>
            <person name="Saif S."/>
            <person name="Shea T."/>
            <person name="Sisk P."/>
            <person name="Sykes S."/>
            <person name="Wortman J."/>
            <person name="Nusbaum C."/>
            <person name="Birren B."/>
        </authorList>
    </citation>
    <scope>NUCLEOTIDE SEQUENCE [LARGE SCALE GENOMIC DNA]</scope>
    <source>
        <strain evidence="3 5">ATCC 43197</strain>
    </source>
</reference>
<sequence>MSNNLEYLNERLEMLNEQMKQQDIYSEVYLIGGFAGRILLTEFRSTFDIDFILEEINDNQKLSIFNDLMAENNIEGVTVVEVPPLEEMEFSSKLEYSNLVVKIPTIEFYAITKIFSDRQKDEDDLVHQKIIAACDPEKLSQLIKLYKGDILNPDNANYNFHTLKDYLKKYNIEA</sequence>
<evidence type="ECO:0000313" key="3">
    <source>
        <dbReference type="EMBL" id="EOT67549.1"/>
    </source>
</evidence>
<feature type="domain" description="DUF6036" evidence="1">
    <location>
        <begin position="11"/>
        <end position="148"/>
    </location>
</feature>